<evidence type="ECO:0000256" key="1">
    <source>
        <dbReference type="ARBA" id="ARBA00022603"/>
    </source>
</evidence>
<dbReference type="OrthoDB" id="1606438at2759"/>
<evidence type="ECO:0000259" key="5">
    <source>
        <dbReference type="Pfam" id="PF00891"/>
    </source>
</evidence>
<dbReference type="PANTHER" id="PTHR11746">
    <property type="entry name" value="O-METHYLTRANSFERASE"/>
    <property type="match status" value="1"/>
</dbReference>
<dbReference type="EMBL" id="JABCRI010000002">
    <property type="protein sequence ID" value="KAF8411627.1"/>
    <property type="molecule type" value="Genomic_DNA"/>
</dbReference>
<dbReference type="PIRSF" id="PIRSF005739">
    <property type="entry name" value="O-mtase"/>
    <property type="match status" value="1"/>
</dbReference>
<dbReference type="FunFam" id="1.10.10.10:FF:000213">
    <property type="entry name" value="Coniferyl alcohol 9-O-methyltransferase"/>
    <property type="match status" value="1"/>
</dbReference>
<evidence type="ECO:0000313" key="7">
    <source>
        <dbReference type="EMBL" id="KAF8411627.1"/>
    </source>
</evidence>
<dbReference type="InterPro" id="IPR036388">
    <property type="entry name" value="WH-like_DNA-bd_sf"/>
</dbReference>
<feature type="active site" description="Proton acceptor" evidence="4">
    <location>
        <position position="259"/>
    </location>
</feature>
<dbReference type="OMA" id="ICKEAIP"/>
<dbReference type="SUPFAM" id="SSF53335">
    <property type="entry name" value="S-adenosyl-L-methionine-dependent methyltransferases"/>
    <property type="match status" value="1"/>
</dbReference>
<dbReference type="AlphaFoldDB" id="A0A834ZSE7"/>
<dbReference type="GO" id="GO:0032259">
    <property type="term" value="P:methylation"/>
    <property type="evidence" value="ECO:0007669"/>
    <property type="project" value="UniProtKB-KW"/>
</dbReference>
<name>A0A834ZSE7_TETSI</name>
<evidence type="ECO:0000313" key="8">
    <source>
        <dbReference type="Proteomes" id="UP000655225"/>
    </source>
</evidence>
<organism evidence="7 8">
    <name type="scientific">Tetracentron sinense</name>
    <name type="common">Spur-leaf</name>
    <dbReference type="NCBI Taxonomy" id="13715"/>
    <lineage>
        <taxon>Eukaryota</taxon>
        <taxon>Viridiplantae</taxon>
        <taxon>Streptophyta</taxon>
        <taxon>Embryophyta</taxon>
        <taxon>Tracheophyta</taxon>
        <taxon>Spermatophyta</taxon>
        <taxon>Magnoliopsida</taxon>
        <taxon>Trochodendrales</taxon>
        <taxon>Trochodendraceae</taxon>
        <taxon>Tetracentron</taxon>
    </lineage>
</organism>
<comment type="caution">
    <text evidence="7">The sequence shown here is derived from an EMBL/GenBank/DDBJ whole genome shotgun (WGS) entry which is preliminary data.</text>
</comment>
<keyword evidence="8" id="KW-1185">Reference proteome</keyword>
<evidence type="ECO:0000259" key="6">
    <source>
        <dbReference type="Pfam" id="PF08100"/>
    </source>
</evidence>
<reference evidence="7 8" key="1">
    <citation type="submission" date="2020-04" db="EMBL/GenBank/DDBJ databases">
        <title>Plant Genome Project.</title>
        <authorList>
            <person name="Zhang R.-G."/>
        </authorList>
    </citation>
    <scope>NUCLEOTIDE SEQUENCE [LARGE SCALE GENOMIC DNA]</scope>
    <source>
        <strain evidence="7">YNK0</strain>
        <tissue evidence="7">Leaf</tissue>
    </source>
</reference>
<dbReference type="Pfam" id="PF00891">
    <property type="entry name" value="Methyltransf_2"/>
    <property type="match status" value="1"/>
</dbReference>
<dbReference type="GO" id="GO:0046983">
    <property type="term" value="F:protein dimerization activity"/>
    <property type="evidence" value="ECO:0007669"/>
    <property type="project" value="InterPro"/>
</dbReference>
<dbReference type="Pfam" id="PF08100">
    <property type="entry name" value="Dimerisation"/>
    <property type="match status" value="1"/>
</dbReference>
<dbReference type="InterPro" id="IPR029063">
    <property type="entry name" value="SAM-dependent_MTases_sf"/>
</dbReference>
<evidence type="ECO:0000256" key="3">
    <source>
        <dbReference type="ARBA" id="ARBA00022691"/>
    </source>
</evidence>
<dbReference type="InterPro" id="IPR001077">
    <property type="entry name" value="COMT_C"/>
</dbReference>
<dbReference type="Gene3D" id="3.40.50.150">
    <property type="entry name" value="Vaccinia Virus protein VP39"/>
    <property type="match status" value="1"/>
</dbReference>
<feature type="domain" description="O-methyltransferase dimerisation" evidence="6">
    <location>
        <begin position="20"/>
        <end position="108"/>
    </location>
</feature>
<sequence>MALGEGEGSDGLLKAQAHVWNHILNFINSMSLKCAIQLGIPDIIHHHGRPITLSELVAALSLPSSKTDYVGRLMRILVHSGIFAGQTNNENLEYSYILTPSSKFLLKDHPANMSPLVLSILDPILLMPWHVLSSCFGQDEPTSFEMIHDASFWDIVGRHTEIGNNFNVGMANDSHFVMTLVVREYEVFQGLNSLVDVGGGTGAATKMIAEAFPRIKCTSYDLPHVVATLAESAIVDSMGGDMFESIPHADAVFLKWILHDWGDEDCVKILRLCKEAIPSREEGGKVIIVDMVVKENMGDQELRETQLFFDMLMMVDFGGKERNEHEWQKIFQDAGFTQYKIQPVLGARSIIELYP</sequence>
<keyword evidence="3" id="KW-0949">S-adenosyl-L-methionine</keyword>
<accession>A0A834ZSE7</accession>
<evidence type="ECO:0000256" key="4">
    <source>
        <dbReference type="PIRSR" id="PIRSR005739-1"/>
    </source>
</evidence>
<dbReference type="InterPro" id="IPR016461">
    <property type="entry name" value="COMT-like"/>
</dbReference>
<proteinExistence type="predicted"/>
<dbReference type="GO" id="GO:0008171">
    <property type="term" value="F:O-methyltransferase activity"/>
    <property type="evidence" value="ECO:0007669"/>
    <property type="project" value="InterPro"/>
</dbReference>
<feature type="domain" description="O-methyltransferase C-terminal" evidence="5">
    <location>
        <begin position="129"/>
        <end position="336"/>
    </location>
</feature>
<keyword evidence="2" id="KW-0808">Transferase</keyword>
<gene>
    <name evidence="7" type="ORF">HHK36_004185</name>
</gene>
<dbReference type="InterPro" id="IPR012967">
    <property type="entry name" value="COMT_dimerisation"/>
</dbReference>
<dbReference type="Proteomes" id="UP000655225">
    <property type="component" value="Unassembled WGS sequence"/>
</dbReference>
<dbReference type="InterPro" id="IPR036390">
    <property type="entry name" value="WH_DNA-bd_sf"/>
</dbReference>
<keyword evidence="1" id="KW-0489">Methyltransferase</keyword>
<dbReference type="PROSITE" id="PS51683">
    <property type="entry name" value="SAM_OMT_II"/>
    <property type="match status" value="1"/>
</dbReference>
<evidence type="ECO:0000256" key="2">
    <source>
        <dbReference type="ARBA" id="ARBA00022679"/>
    </source>
</evidence>
<dbReference type="SUPFAM" id="SSF46785">
    <property type="entry name" value="Winged helix' DNA-binding domain"/>
    <property type="match status" value="1"/>
</dbReference>
<dbReference type="FunFam" id="3.40.50.150:FF:000057">
    <property type="entry name" value="O-methyltransferase ZRP4"/>
    <property type="match status" value="1"/>
</dbReference>
<dbReference type="Gene3D" id="1.10.10.10">
    <property type="entry name" value="Winged helix-like DNA-binding domain superfamily/Winged helix DNA-binding domain"/>
    <property type="match status" value="1"/>
</dbReference>
<protein>
    <submittedName>
        <fullName evidence="7">Uncharacterized protein</fullName>
    </submittedName>
</protein>